<keyword evidence="7" id="KW-0472">Membrane</keyword>
<dbReference type="EMBL" id="JAANCM010000003">
    <property type="protein sequence ID" value="NHT75634.1"/>
    <property type="molecule type" value="Genomic_DNA"/>
</dbReference>
<dbReference type="CDD" id="cd03257">
    <property type="entry name" value="ABC_NikE_OppD_transporters"/>
    <property type="match status" value="1"/>
</dbReference>
<protein>
    <submittedName>
        <fullName evidence="9">ABC transporter ATP-binding protein</fullName>
    </submittedName>
</protein>
<evidence type="ECO:0000259" key="8">
    <source>
        <dbReference type="PROSITE" id="PS50893"/>
    </source>
</evidence>
<dbReference type="Gene3D" id="3.40.50.300">
    <property type="entry name" value="P-loop containing nucleotide triphosphate hydrolases"/>
    <property type="match status" value="1"/>
</dbReference>
<name>A0AA44CAA2_9HYPH</name>
<evidence type="ECO:0000256" key="6">
    <source>
        <dbReference type="ARBA" id="ARBA00022840"/>
    </source>
</evidence>
<sequence length="278" mass="30057">MSESFLNVRNLSVTFPTASGTFAAVDDISFTLKRGEILALVGESGSGKSMTSLAIMRLLPDAARFHGTISIDGTAIAGLDRRHMEDVRGARIGMIFQEPMTSLNPVLKIGRQMTEGLIRHQRMPRHQARIAAIAALDDVGIPDPKSLLDQYPHHLSGGMRQRVMIAAALTLKPGVLIADEPTTALDVTVQAQVLDLLVDLKTRHGSGVLLITHDIGVVAETADRVAVMRGGRIVETGTVGDILTNPQHDYTKGLIASHLTVERAMRQRHAEGRRGRTS</sequence>
<evidence type="ECO:0000256" key="2">
    <source>
        <dbReference type="ARBA" id="ARBA00005417"/>
    </source>
</evidence>
<evidence type="ECO:0000256" key="3">
    <source>
        <dbReference type="ARBA" id="ARBA00022448"/>
    </source>
</evidence>
<reference evidence="9" key="1">
    <citation type="submission" date="2020-03" db="EMBL/GenBank/DDBJ databases">
        <title>Ferranicluibacter endophyticum gen. nov., sp. nov., a new genus isolated from Rubus ulmifolius Schott. stem.</title>
        <authorList>
            <person name="Roca-Couso R."/>
            <person name="Flores-Felix J.D."/>
            <person name="Igual J.M."/>
            <person name="Rivas R."/>
        </authorList>
    </citation>
    <scope>NUCLEOTIDE SEQUENCE</scope>
    <source>
        <strain evidence="9">CRRU44</strain>
    </source>
</reference>
<keyword evidence="5" id="KW-0547">Nucleotide-binding</keyword>
<evidence type="ECO:0000256" key="4">
    <source>
        <dbReference type="ARBA" id="ARBA00022475"/>
    </source>
</evidence>
<dbReference type="InterPro" id="IPR027417">
    <property type="entry name" value="P-loop_NTPase"/>
</dbReference>
<keyword evidence="3" id="KW-0813">Transport</keyword>
<dbReference type="GO" id="GO:0005524">
    <property type="term" value="F:ATP binding"/>
    <property type="evidence" value="ECO:0007669"/>
    <property type="project" value="UniProtKB-KW"/>
</dbReference>
<keyword evidence="4" id="KW-1003">Cell membrane</keyword>
<dbReference type="InterPro" id="IPR050388">
    <property type="entry name" value="ABC_Ni/Peptide_Import"/>
</dbReference>
<comment type="subcellular location">
    <subcellularLocation>
        <location evidence="1">Cell inner membrane</location>
        <topology evidence="1">Peripheral membrane protein</topology>
    </subcellularLocation>
</comment>
<comment type="similarity">
    <text evidence="2">Belongs to the ABC transporter superfamily.</text>
</comment>
<evidence type="ECO:0000256" key="7">
    <source>
        <dbReference type="ARBA" id="ARBA00023136"/>
    </source>
</evidence>
<dbReference type="Proteomes" id="UP001155840">
    <property type="component" value="Unassembled WGS sequence"/>
</dbReference>
<accession>A0AA44CAA2</accession>
<evidence type="ECO:0000256" key="5">
    <source>
        <dbReference type="ARBA" id="ARBA00022741"/>
    </source>
</evidence>
<dbReference type="PROSITE" id="PS00211">
    <property type="entry name" value="ABC_TRANSPORTER_1"/>
    <property type="match status" value="1"/>
</dbReference>
<dbReference type="GO" id="GO:0005886">
    <property type="term" value="C:plasma membrane"/>
    <property type="evidence" value="ECO:0007669"/>
    <property type="project" value="UniProtKB-SubCell"/>
</dbReference>
<dbReference type="GO" id="GO:0055085">
    <property type="term" value="P:transmembrane transport"/>
    <property type="evidence" value="ECO:0007669"/>
    <property type="project" value="UniProtKB-ARBA"/>
</dbReference>
<dbReference type="FunFam" id="3.40.50.300:FF:000016">
    <property type="entry name" value="Oligopeptide ABC transporter ATP-binding component"/>
    <property type="match status" value="1"/>
</dbReference>
<dbReference type="Pfam" id="PF00005">
    <property type="entry name" value="ABC_tran"/>
    <property type="match status" value="1"/>
</dbReference>
<keyword evidence="10" id="KW-1185">Reference proteome</keyword>
<dbReference type="RefSeq" id="WP_110801701.1">
    <property type="nucleotide sequence ID" value="NZ_JAANCM010000003.1"/>
</dbReference>
<keyword evidence="6 9" id="KW-0067">ATP-binding</keyword>
<evidence type="ECO:0000256" key="1">
    <source>
        <dbReference type="ARBA" id="ARBA00004417"/>
    </source>
</evidence>
<dbReference type="InterPro" id="IPR003593">
    <property type="entry name" value="AAA+_ATPase"/>
</dbReference>
<evidence type="ECO:0000313" key="9">
    <source>
        <dbReference type="EMBL" id="NHT75634.1"/>
    </source>
</evidence>
<dbReference type="AlphaFoldDB" id="A0AA44CAA2"/>
<dbReference type="PROSITE" id="PS50893">
    <property type="entry name" value="ABC_TRANSPORTER_2"/>
    <property type="match status" value="1"/>
</dbReference>
<proteinExistence type="inferred from homology"/>
<feature type="domain" description="ABC transporter" evidence="8">
    <location>
        <begin position="8"/>
        <end position="255"/>
    </location>
</feature>
<comment type="caution">
    <text evidence="9">The sequence shown here is derived from an EMBL/GenBank/DDBJ whole genome shotgun (WGS) entry which is preliminary data.</text>
</comment>
<organism evidence="9 10">
    <name type="scientific">Ferranicluibacter rubi</name>
    <dbReference type="NCBI Taxonomy" id="2715133"/>
    <lineage>
        <taxon>Bacteria</taxon>
        <taxon>Pseudomonadati</taxon>
        <taxon>Pseudomonadota</taxon>
        <taxon>Alphaproteobacteria</taxon>
        <taxon>Hyphomicrobiales</taxon>
        <taxon>Rhizobiaceae</taxon>
        <taxon>Ferranicluibacter</taxon>
    </lineage>
</organism>
<evidence type="ECO:0000313" key="10">
    <source>
        <dbReference type="Proteomes" id="UP001155840"/>
    </source>
</evidence>
<dbReference type="InterPro" id="IPR017871">
    <property type="entry name" value="ABC_transporter-like_CS"/>
</dbReference>
<gene>
    <name evidence="9" type="ORF">G8E10_07750</name>
</gene>
<dbReference type="SUPFAM" id="SSF52540">
    <property type="entry name" value="P-loop containing nucleoside triphosphate hydrolases"/>
    <property type="match status" value="1"/>
</dbReference>
<dbReference type="GO" id="GO:0016887">
    <property type="term" value="F:ATP hydrolysis activity"/>
    <property type="evidence" value="ECO:0007669"/>
    <property type="project" value="InterPro"/>
</dbReference>
<dbReference type="SMART" id="SM00382">
    <property type="entry name" value="AAA"/>
    <property type="match status" value="1"/>
</dbReference>
<dbReference type="PANTHER" id="PTHR43297:SF2">
    <property type="entry name" value="DIPEPTIDE TRANSPORT ATP-BINDING PROTEIN DPPD"/>
    <property type="match status" value="1"/>
</dbReference>
<dbReference type="InterPro" id="IPR003439">
    <property type="entry name" value="ABC_transporter-like_ATP-bd"/>
</dbReference>
<dbReference type="PANTHER" id="PTHR43297">
    <property type="entry name" value="OLIGOPEPTIDE TRANSPORT ATP-BINDING PROTEIN APPD"/>
    <property type="match status" value="1"/>
</dbReference>